<dbReference type="SUPFAM" id="SSF53383">
    <property type="entry name" value="PLP-dependent transferases"/>
    <property type="match status" value="1"/>
</dbReference>
<dbReference type="Proteomes" id="UP001304300">
    <property type="component" value="Chromosome"/>
</dbReference>
<dbReference type="Gene3D" id="6.20.440.10">
    <property type="match status" value="1"/>
</dbReference>
<dbReference type="RefSeq" id="WP_317836238.1">
    <property type="nucleotide sequence ID" value="NZ_CP136920.1"/>
</dbReference>
<dbReference type="InterPro" id="IPR000192">
    <property type="entry name" value="Aminotrans_V_dom"/>
</dbReference>
<dbReference type="GO" id="GO:0030170">
    <property type="term" value="F:pyridoxal phosphate binding"/>
    <property type="evidence" value="ECO:0007669"/>
    <property type="project" value="TreeGrafter"/>
</dbReference>
<dbReference type="PANTHER" id="PTHR11773">
    <property type="entry name" value="GLYCINE DEHYDROGENASE, DECARBOXYLATING"/>
    <property type="match status" value="1"/>
</dbReference>
<protein>
    <recommendedName>
        <fullName evidence="2">glycine dehydrogenase (aminomethyl-transferring)</fullName>
        <ecNumber evidence="2">1.4.4.2</ecNumber>
    </recommendedName>
</protein>
<dbReference type="InterPro" id="IPR049316">
    <property type="entry name" value="GDC-P_C"/>
</dbReference>
<dbReference type="GO" id="GO:0019464">
    <property type="term" value="P:glycine decarboxylation via glycine cleavage system"/>
    <property type="evidence" value="ECO:0007669"/>
    <property type="project" value="TreeGrafter"/>
</dbReference>
<dbReference type="KEGG" id="puo:RZN69_11205"/>
<dbReference type="Gene3D" id="3.40.640.10">
    <property type="entry name" value="Type I PLP-dependent aspartate aminotransferase-like (Major domain)"/>
    <property type="match status" value="1"/>
</dbReference>
<proteinExistence type="predicted"/>
<evidence type="ECO:0000256" key="2">
    <source>
        <dbReference type="ARBA" id="ARBA00012134"/>
    </source>
</evidence>
<dbReference type="Gene3D" id="3.90.1150.10">
    <property type="entry name" value="Aspartate Aminotransferase, domain 1"/>
    <property type="match status" value="1"/>
</dbReference>
<evidence type="ECO:0000256" key="3">
    <source>
        <dbReference type="ARBA" id="ARBA00022898"/>
    </source>
</evidence>
<comment type="catalytic activity">
    <reaction evidence="5">
        <text>N(6)-[(R)-lipoyl]-L-lysyl-[glycine-cleavage complex H protein] + glycine + H(+) = N(6)-[(R)-S(8)-aminomethyldihydrolipoyl]-L-lysyl-[glycine-cleavage complex H protein] + CO2</text>
        <dbReference type="Rhea" id="RHEA:24304"/>
        <dbReference type="Rhea" id="RHEA-COMP:10494"/>
        <dbReference type="Rhea" id="RHEA-COMP:10495"/>
        <dbReference type="ChEBI" id="CHEBI:15378"/>
        <dbReference type="ChEBI" id="CHEBI:16526"/>
        <dbReference type="ChEBI" id="CHEBI:57305"/>
        <dbReference type="ChEBI" id="CHEBI:83099"/>
        <dbReference type="ChEBI" id="CHEBI:83143"/>
        <dbReference type="EC" id="1.4.4.2"/>
    </reaction>
</comment>
<dbReference type="InterPro" id="IPR015422">
    <property type="entry name" value="PyrdxlP-dep_Trfase_small"/>
</dbReference>
<feature type="domain" description="Aminotransferase class V" evidence="6">
    <location>
        <begin position="147"/>
        <end position="277"/>
    </location>
</feature>
<evidence type="ECO:0000256" key="1">
    <source>
        <dbReference type="ARBA" id="ARBA00003788"/>
    </source>
</evidence>
<dbReference type="PANTHER" id="PTHR11773:SF1">
    <property type="entry name" value="GLYCINE DEHYDROGENASE (DECARBOXYLATING), MITOCHONDRIAL"/>
    <property type="match status" value="1"/>
</dbReference>
<keyword evidence="3" id="KW-0663">Pyridoxal phosphate</keyword>
<dbReference type="GO" id="GO:0005960">
    <property type="term" value="C:glycine cleavage complex"/>
    <property type="evidence" value="ECO:0007669"/>
    <property type="project" value="TreeGrafter"/>
</dbReference>
<dbReference type="EC" id="1.4.4.2" evidence="2"/>
<dbReference type="AlphaFoldDB" id="A0AAQ3LFA6"/>
<dbReference type="InterPro" id="IPR015424">
    <property type="entry name" value="PyrdxlP-dep_Trfase"/>
</dbReference>
<evidence type="ECO:0000259" key="6">
    <source>
        <dbReference type="Pfam" id="PF00266"/>
    </source>
</evidence>
<keyword evidence="9" id="KW-1185">Reference proteome</keyword>
<dbReference type="EMBL" id="CP136920">
    <property type="protein sequence ID" value="WOO43657.1"/>
    <property type="molecule type" value="Genomic_DNA"/>
</dbReference>
<dbReference type="FunFam" id="3.40.640.10:FF:000224">
    <property type="entry name" value="Probable glycine dehydrogenase (decarboxylating) subunit 2"/>
    <property type="match status" value="1"/>
</dbReference>
<dbReference type="GO" id="GO:0016594">
    <property type="term" value="F:glycine binding"/>
    <property type="evidence" value="ECO:0007669"/>
    <property type="project" value="TreeGrafter"/>
</dbReference>
<dbReference type="InterPro" id="IPR015421">
    <property type="entry name" value="PyrdxlP-dep_Trfase_major"/>
</dbReference>
<keyword evidence="4 8" id="KW-0560">Oxidoreductase</keyword>
<dbReference type="Pfam" id="PF00266">
    <property type="entry name" value="Aminotran_5"/>
    <property type="match status" value="1"/>
</dbReference>
<evidence type="ECO:0000259" key="7">
    <source>
        <dbReference type="Pfam" id="PF21478"/>
    </source>
</evidence>
<gene>
    <name evidence="8" type="primary">gcvPB</name>
    <name evidence="8" type="ORF">RZN69_11205</name>
</gene>
<dbReference type="InterPro" id="IPR020581">
    <property type="entry name" value="GDC_P"/>
</dbReference>
<dbReference type="GO" id="GO:0004375">
    <property type="term" value="F:glycine dehydrogenase (decarboxylating) activity"/>
    <property type="evidence" value="ECO:0007669"/>
    <property type="project" value="UniProtKB-EC"/>
</dbReference>
<evidence type="ECO:0000256" key="4">
    <source>
        <dbReference type="ARBA" id="ARBA00023002"/>
    </source>
</evidence>
<feature type="domain" description="Glycine dehydrogenase C-terminal" evidence="7">
    <location>
        <begin position="349"/>
        <end position="452"/>
    </location>
</feature>
<evidence type="ECO:0000313" key="8">
    <source>
        <dbReference type="EMBL" id="WOO43657.1"/>
    </source>
</evidence>
<evidence type="ECO:0000256" key="5">
    <source>
        <dbReference type="ARBA" id="ARBA00049026"/>
    </source>
</evidence>
<name>A0AAQ3LFA6_9BACT</name>
<dbReference type="GO" id="GO:0005829">
    <property type="term" value="C:cytosol"/>
    <property type="evidence" value="ECO:0007669"/>
    <property type="project" value="TreeGrafter"/>
</dbReference>
<comment type="function">
    <text evidence="1">The glycine cleavage system catalyzes the degradation of glycine. The P protein binds the alpha-amino group of glycine through its pyridoxal phosphate cofactor; CO(2) is released and the remaining methylamine moiety is then transferred to the lipoamide cofactor of the H protein.</text>
</comment>
<dbReference type="Pfam" id="PF21478">
    <property type="entry name" value="GcvP2_C"/>
    <property type="match status" value="1"/>
</dbReference>
<dbReference type="NCBIfam" id="NF003346">
    <property type="entry name" value="PRK04366.1"/>
    <property type="match status" value="1"/>
</dbReference>
<reference evidence="8 9" key="1">
    <citation type="submission" date="2023-10" db="EMBL/GenBank/DDBJ databases">
        <title>Rubellicoccus peritrichatus gen. nov., sp. nov., isolated from an algae of coral reef tank.</title>
        <authorList>
            <person name="Luo J."/>
        </authorList>
    </citation>
    <scope>NUCLEOTIDE SEQUENCE [LARGE SCALE GENOMIC DNA]</scope>
    <source>
        <strain evidence="8 9">CR14</strain>
    </source>
</reference>
<sequence>MTLESIFSKSRPDVSGSAIFDTDFPTGDDWRNWFEADDIRDEQVGLPEFSEVDVVRHFTNLSQEAHGVDNGPYPLGSCTMKYNPKRNDKLAILDGFAKVHPHQPVDTMSGIWESLLNFQNDIAEVTGMDAVTLQPAAGAHGEFTGLLVIKKYFEQLGQDRKVILIPDTAHGTNPASAAMCGFHCKIIPTNQRGLMDLESFEEHLNDDVAGLMITNPSTLGLFEENIETIAQKIHENGSLLYYDGANLNAIMGLIRPGDMGFDVIHINTHKTLSTPHGGGGPGAGPCGVKAFLEPYLPVPVIREIDGKATPDFDRPDSVGKVKTFFGHIEVLLRAYCYIRANGPDGLKTATENAVLNANYIKHQLSDLLPALFEQNCMHECLLHGGSLEVKGSDFVKRLIDFGVHPPTLVGAGCVHFAKEFDEAMLIEPTETESKASLDFIIEQFRRVASEAKVAPYMIETAPHNALTAKIIHNEAAWMSVYEDDDQP</sequence>
<evidence type="ECO:0000313" key="9">
    <source>
        <dbReference type="Proteomes" id="UP001304300"/>
    </source>
</evidence>
<organism evidence="8 9">
    <name type="scientific">Rubellicoccus peritrichatus</name>
    <dbReference type="NCBI Taxonomy" id="3080537"/>
    <lineage>
        <taxon>Bacteria</taxon>
        <taxon>Pseudomonadati</taxon>
        <taxon>Verrucomicrobiota</taxon>
        <taxon>Opitutia</taxon>
        <taxon>Puniceicoccales</taxon>
        <taxon>Cerasicoccaceae</taxon>
        <taxon>Rubellicoccus</taxon>
    </lineage>
</organism>
<accession>A0AAQ3LFA6</accession>